<dbReference type="GO" id="GO:0004523">
    <property type="term" value="F:RNA-DNA hybrid ribonuclease activity"/>
    <property type="evidence" value="ECO:0007669"/>
    <property type="project" value="InterPro"/>
</dbReference>
<dbReference type="Proteomes" id="UP000637423">
    <property type="component" value="Unassembled WGS sequence"/>
</dbReference>
<accession>A0A916UDV7</accession>
<dbReference type="GO" id="GO:0003676">
    <property type="term" value="F:nucleic acid binding"/>
    <property type="evidence" value="ECO:0007669"/>
    <property type="project" value="InterPro"/>
</dbReference>
<evidence type="ECO:0000313" key="3">
    <source>
        <dbReference type="Proteomes" id="UP000637423"/>
    </source>
</evidence>
<dbReference type="PROSITE" id="PS50879">
    <property type="entry name" value="RNASE_H_1"/>
    <property type="match status" value="1"/>
</dbReference>
<dbReference type="SUPFAM" id="SSF53098">
    <property type="entry name" value="Ribonuclease H-like"/>
    <property type="match status" value="1"/>
</dbReference>
<dbReference type="PANTHER" id="PTHR48475">
    <property type="entry name" value="RIBONUCLEASE H"/>
    <property type="match status" value="1"/>
</dbReference>
<comment type="caution">
    <text evidence="2">The sequence shown here is derived from an EMBL/GenBank/DDBJ whole genome shotgun (WGS) entry which is preliminary data.</text>
</comment>
<dbReference type="RefSeq" id="WP_188565254.1">
    <property type="nucleotide sequence ID" value="NZ_BMED01000001.1"/>
</dbReference>
<sequence length="219" mass="24054">MPEFEELLIAAYKSEMVLSRRLQKKLGLSPCDALVQVLQHAAGTHTLDELLRQRRQLKQDAVTRRDTHRREKAQAYAAKKLLAQPDAAAWQAWFDGSTHPNPGRMGVGGILKSPDGAVVRISRAAGQGNSSKGEYLALIAVLQEAVRLQPKKLQIYGDSQVVINDVMQQGGKTASGLESHRAQARQLMAQLNLLSLTWVPRHKNAEADALSQQAIKLPA</sequence>
<dbReference type="Pfam" id="PF13456">
    <property type="entry name" value="RVT_3"/>
    <property type="match status" value="1"/>
</dbReference>
<protein>
    <recommendedName>
        <fullName evidence="1">RNase H type-1 domain-containing protein</fullName>
    </recommendedName>
</protein>
<keyword evidence="3" id="KW-1185">Reference proteome</keyword>
<evidence type="ECO:0000313" key="2">
    <source>
        <dbReference type="EMBL" id="GGC68649.1"/>
    </source>
</evidence>
<feature type="domain" description="RNase H type-1" evidence="1">
    <location>
        <begin position="86"/>
        <end position="219"/>
    </location>
</feature>
<name>A0A916UDV7_9BURK</name>
<dbReference type="EMBL" id="BMED01000001">
    <property type="protein sequence ID" value="GGC68649.1"/>
    <property type="molecule type" value="Genomic_DNA"/>
</dbReference>
<dbReference type="AlphaFoldDB" id="A0A916UDV7"/>
<reference evidence="2" key="1">
    <citation type="journal article" date="2014" name="Int. J. Syst. Evol. Microbiol.">
        <title>Complete genome sequence of Corynebacterium casei LMG S-19264T (=DSM 44701T), isolated from a smear-ripened cheese.</title>
        <authorList>
            <consortium name="US DOE Joint Genome Institute (JGI-PGF)"/>
            <person name="Walter F."/>
            <person name="Albersmeier A."/>
            <person name="Kalinowski J."/>
            <person name="Ruckert C."/>
        </authorList>
    </citation>
    <scope>NUCLEOTIDE SEQUENCE</scope>
    <source>
        <strain evidence="2">CGMCC 1.10998</strain>
    </source>
</reference>
<dbReference type="InterPro" id="IPR036397">
    <property type="entry name" value="RNaseH_sf"/>
</dbReference>
<reference evidence="2" key="2">
    <citation type="submission" date="2020-09" db="EMBL/GenBank/DDBJ databases">
        <authorList>
            <person name="Sun Q."/>
            <person name="Zhou Y."/>
        </authorList>
    </citation>
    <scope>NUCLEOTIDE SEQUENCE</scope>
    <source>
        <strain evidence="2">CGMCC 1.10998</strain>
    </source>
</reference>
<dbReference type="CDD" id="cd09279">
    <property type="entry name" value="RNase_HI_like"/>
    <property type="match status" value="1"/>
</dbReference>
<proteinExistence type="predicted"/>
<gene>
    <name evidence="2" type="ORF">GCM10011396_14610</name>
</gene>
<dbReference type="InterPro" id="IPR012337">
    <property type="entry name" value="RNaseH-like_sf"/>
</dbReference>
<dbReference type="PANTHER" id="PTHR48475:SF1">
    <property type="entry name" value="RNASE H TYPE-1 DOMAIN-CONTAINING PROTEIN"/>
    <property type="match status" value="1"/>
</dbReference>
<dbReference type="Gene3D" id="3.30.420.10">
    <property type="entry name" value="Ribonuclease H-like superfamily/Ribonuclease H"/>
    <property type="match status" value="1"/>
</dbReference>
<dbReference type="InterPro" id="IPR002156">
    <property type="entry name" value="RNaseH_domain"/>
</dbReference>
<evidence type="ECO:0000259" key="1">
    <source>
        <dbReference type="PROSITE" id="PS50879"/>
    </source>
</evidence>
<organism evidence="2 3">
    <name type="scientific">Undibacterium terreum</name>
    <dbReference type="NCBI Taxonomy" id="1224302"/>
    <lineage>
        <taxon>Bacteria</taxon>
        <taxon>Pseudomonadati</taxon>
        <taxon>Pseudomonadota</taxon>
        <taxon>Betaproteobacteria</taxon>
        <taxon>Burkholderiales</taxon>
        <taxon>Oxalobacteraceae</taxon>
        <taxon>Undibacterium</taxon>
    </lineage>
</organism>